<keyword evidence="7" id="KW-1185">Reference proteome</keyword>
<dbReference type="PANTHER" id="PTHR43272:SF32">
    <property type="entry name" value="AMP-DEPENDENT SYNTHETASE_LIGASE DOMAIN-CONTAINING PROTEIN"/>
    <property type="match status" value="1"/>
</dbReference>
<dbReference type="Pfam" id="PF23562">
    <property type="entry name" value="AMP-binding_C_3"/>
    <property type="match status" value="1"/>
</dbReference>
<dbReference type="GO" id="GO:0016020">
    <property type="term" value="C:membrane"/>
    <property type="evidence" value="ECO:0007669"/>
    <property type="project" value="TreeGrafter"/>
</dbReference>
<reference evidence="6 7" key="1">
    <citation type="submission" date="2020-11" db="EMBL/GenBank/DDBJ databases">
        <authorList>
            <person name="Wallbank WR R."/>
            <person name="Pardo Diaz C."/>
            <person name="Kozak K."/>
            <person name="Martin S."/>
            <person name="Jiggins C."/>
            <person name="Moest M."/>
            <person name="Warren A I."/>
            <person name="Generalovic N T."/>
            <person name="Byers J.R.P. K."/>
            <person name="Montejo-Kovacevich G."/>
            <person name="Yen C E."/>
        </authorList>
    </citation>
    <scope>NUCLEOTIDE SEQUENCE [LARGE SCALE GENOMIC DNA]</scope>
</reference>
<keyword evidence="2" id="KW-0276">Fatty acid metabolism</keyword>
<dbReference type="PANTHER" id="PTHR43272">
    <property type="entry name" value="LONG-CHAIN-FATTY-ACID--COA LIGASE"/>
    <property type="match status" value="1"/>
</dbReference>
<evidence type="ECO:0000256" key="4">
    <source>
        <dbReference type="ARBA" id="ARBA00026121"/>
    </source>
</evidence>
<dbReference type="OrthoDB" id="3633556at2759"/>
<dbReference type="EC" id="6.2.1.3" evidence="4"/>
<evidence type="ECO:0000256" key="2">
    <source>
        <dbReference type="ARBA" id="ARBA00022832"/>
    </source>
</evidence>
<dbReference type="PROSITE" id="PS00455">
    <property type="entry name" value="AMP_BINDING"/>
    <property type="match status" value="1"/>
</dbReference>
<dbReference type="SUPFAM" id="SSF56801">
    <property type="entry name" value="Acetyl-CoA synthetase-like"/>
    <property type="match status" value="1"/>
</dbReference>
<accession>A0A7R8USR2</accession>
<gene>
    <name evidence="6" type="ORF">HERILL_LOCUS9103</name>
</gene>
<keyword evidence="3" id="KW-0443">Lipid metabolism</keyword>
<dbReference type="Proteomes" id="UP000594454">
    <property type="component" value="Chromosome 3"/>
</dbReference>
<protein>
    <recommendedName>
        <fullName evidence="4">long-chain-fatty-acid--CoA ligase</fullName>
        <ecNumber evidence="4">6.2.1.3</ecNumber>
    </recommendedName>
</protein>
<dbReference type="Pfam" id="PF00501">
    <property type="entry name" value="AMP-binding"/>
    <property type="match status" value="1"/>
</dbReference>
<dbReference type="AlphaFoldDB" id="A0A7R8USR2"/>
<sequence>MQDKRFSRLARYPWYSSSFNNIYIKWKQVQLKFLNRAALASQDSEGLWNYVSYEEYQDISLHVAKVFIKLGLQPRHSVGILAFNCPEWFYASMGAIHANGISVGIYTTNSSDAVHHVLENSEANIVVVDNAKQMAKIREIKHKLPLLKAAIQLNGPFDEDLLEQNGYYRWSAIKEMKVQDQETELQRRMNDIAVNECCSIIYTSGTTGMPKGVMLSHDNIVWDAHITMKGMAGLTPGEETIVSYLPLSHVAAMNADIYFSLALGNTVYFADRNALKGSLGKTLLDIRPTIFGGVPRVFEKIQEKMSSIEAQTGFIKKSLLSWARSSTWDYWQGVMKGNDYQGIQYRMAKALVLNKIKRALGLDRCKYVMCGAAPISVETKKFFLSLDIYILEMYGLSENVGGHCMCSTQEPDLETVGKPLDGTETNIFNPDEMGQGEVCYRGRHVFMGYVGDEEKTNETLDNEGWMHTGDLGYMSEERCVYLTGRLKELIITAGGENIPPVRIENLLKSELPVLSNCFLVGDRRKYLTVLVTLKTEVDMESGEPLDELSPDTLKWVAQLDLPYKKLSEIIAAGPCPKVSDEIKAAIDRYNKNAISNAQKIQKFAILPSDFSIATGELGPTMKVKRRDVAKKYAQVIDSLYND</sequence>
<dbReference type="InParanoid" id="A0A7R8USR2"/>
<feature type="domain" description="AMP-dependent synthetase/ligase" evidence="5">
    <location>
        <begin position="35"/>
        <end position="449"/>
    </location>
</feature>
<dbReference type="InterPro" id="IPR000873">
    <property type="entry name" value="AMP-dep_synth/lig_dom"/>
</dbReference>
<dbReference type="InterPro" id="IPR020845">
    <property type="entry name" value="AMP-binding_CS"/>
</dbReference>
<dbReference type="GO" id="GO:0005783">
    <property type="term" value="C:endoplasmic reticulum"/>
    <property type="evidence" value="ECO:0007669"/>
    <property type="project" value="TreeGrafter"/>
</dbReference>
<evidence type="ECO:0000256" key="3">
    <source>
        <dbReference type="ARBA" id="ARBA00023098"/>
    </source>
</evidence>
<proteinExistence type="predicted"/>
<evidence type="ECO:0000313" key="7">
    <source>
        <dbReference type="Proteomes" id="UP000594454"/>
    </source>
</evidence>
<dbReference type="GO" id="GO:0004467">
    <property type="term" value="F:long-chain fatty acid-CoA ligase activity"/>
    <property type="evidence" value="ECO:0007669"/>
    <property type="project" value="UniProtKB-EC"/>
</dbReference>
<name>A0A7R8USR2_HERIL</name>
<dbReference type="Gene3D" id="3.40.50.12780">
    <property type="entry name" value="N-terminal domain of ligase-like"/>
    <property type="match status" value="1"/>
</dbReference>
<keyword evidence="1" id="KW-0436">Ligase</keyword>
<evidence type="ECO:0000313" key="6">
    <source>
        <dbReference type="EMBL" id="CAD7086322.1"/>
    </source>
</evidence>
<evidence type="ECO:0000256" key="1">
    <source>
        <dbReference type="ARBA" id="ARBA00022598"/>
    </source>
</evidence>
<dbReference type="InterPro" id="IPR042099">
    <property type="entry name" value="ANL_N_sf"/>
</dbReference>
<dbReference type="EMBL" id="LR899011">
    <property type="protein sequence ID" value="CAD7086322.1"/>
    <property type="molecule type" value="Genomic_DNA"/>
</dbReference>
<organism evidence="6 7">
    <name type="scientific">Hermetia illucens</name>
    <name type="common">Black soldier fly</name>
    <dbReference type="NCBI Taxonomy" id="343691"/>
    <lineage>
        <taxon>Eukaryota</taxon>
        <taxon>Metazoa</taxon>
        <taxon>Ecdysozoa</taxon>
        <taxon>Arthropoda</taxon>
        <taxon>Hexapoda</taxon>
        <taxon>Insecta</taxon>
        <taxon>Pterygota</taxon>
        <taxon>Neoptera</taxon>
        <taxon>Endopterygota</taxon>
        <taxon>Diptera</taxon>
        <taxon>Brachycera</taxon>
        <taxon>Stratiomyomorpha</taxon>
        <taxon>Stratiomyidae</taxon>
        <taxon>Hermetiinae</taxon>
        <taxon>Hermetia</taxon>
    </lineage>
</organism>
<evidence type="ECO:0000259" key="5">
    <source>
        <dbReference type="Pfam" id="PF00501"/>
    </source>
</evidence>